<keyword evidence="1" id="KW-0812">Transmembrane</keyword>
<dbReference type="EMBL" id="FUKI01000104">
    <property type="protein sequence ID" value="SJM92504.1"/>
    <property type="molecule type" value="Genomic_DNA"/>
</dbReference>
<keyword evidence="1" id="KW-1133">Transmembrane helix</keyword>
<organism evidence="2 3">
    <name type="scientific">Crenothrix polyspora</name>
    <dbReference type="NCBI Taxonomy" id="360316"/>
    <lineage>
        <taxon>Bacteria</taxon>
        <taxon>Pseudomonadati</taxon>
        <taxon>Pseudomonadota</taxon>
        <taxon>Gammaproteobacteria</taxon>
        <taxon>Methylococcales</taxon>
        <taxon>Crenotrichaceae</taxon>
        <taxon>Crenothrix</taxon>
    </lineage>
</organism>
<reference evidence="3" key="1">
    <citation type="submission" date="2017-02" db="EMBL/GenBank/DDBJ databases">
        <authorList>
            <person name="Daims H."/>
        </authorList>
    </citation>
    <scope>NUCLEOTIDE SEQUENCE [LARGE SCALE GENOMIC DNA]</scope>
</reference>
<gene>
    <name evidence="2" type="ORF">CRENPOLYSF1_30009</name>
</gene>
<keyword evidence="3" id="KW-1185">Reference proteome</keyword>
<proteinExistence type="predicted"/>
<evidence type="ECO:0000313" key="3">
    <source>
        <dbReference type="Proteomes" id="UP000195667"/>
    </source>
</evidence>
<dbReference type="PANTHER" id="PTHR34219">
    <property type="entry name" value="IRON-REGULATED INNER MEMBRANE PROTEIN-RELATED"/>
    <property type="match status" value="1"/>
</dbReference>
<dbReference type="OrthoDB" id="5294804at2"/>
<accession>A0A1R4H8E2</accession>
<evidence type="ECO:0000313" key="2">
    <source>
        <dbReference type="EMBL" id="SJM92504.1"/>
    </source>
</evidence>
<feature type="transmembrane region" description="Helical" evidence="1">
    <location>
        <begin position="375"/>
        <end position="396"/>
    </location>
</feature>
<feature type="transmembrane region" description="Helical" evidence="1">
    <location>
        <begin position="231"/>
        <end position="249"/>
    </location>
</feature>
<name>A0A1R4H8E2_9GAMM</name>
<sequence>MKNNPDVKQTHNIPVPKADRSQWVSLKVRRRFWLDIHLWLGLVLGLFISIFGITGSILVFNAEINELLNPKLMTVAIPDHNPTYKPLGNIFQAGEMAMPKNAVHTGGTYPRNNGAAFKDNYLLPINTNVTESWEVYINPYTAEVIGKQLMSSSDSPFPKTFISFIFELHYALFLDEDPGYLIVGAMGALLIISVLSGLILWWPLTGKWLPAMTIKRKASVERLNFDLHKTFGFYSTVVLIPVLFSGVYMDVPEHVVPVLELFSPVTYRYWFNSTPKPDSKAITMADAVAIANTRYPTGRADWLYGATTPISTYTVCKNGVEAAGSFLHRRCVVIDQYSGVILDVDDPSIGTAGEVFTHWQWPLHSGQAFGWTGRILVFLSGLACPVLFVTGVIRWLQKRRAKRYHLSKALLNNLTEHYDAQ</sequence>
<protein>
    <submittedName>
        <fullName evidence="2">Putative iron-regulated membrane protein</fullName>
    </submittedName>
</protein>
<feature type="transmembrane region" description="Helical" evidence="1">
    <location>
        <begin position="36"/>
        <end position="60"/>
    </location>
</feature>
<dbReference type="InterPro" id="IPR005625">
    <property type="entry name" value="PepSY-ass_TM"/>
</dbReference>
<feature type="transmembrane region" description="Helical" evidence="1">
    <location>
        <begin position="180"/>
        <end position="202"/>
    </location>
</feature>
<dbReference type="AlphaFoldDB" id="A0A1R4H8E2"/>
<evidence type="ECO:0000256" key="1">
    <source>
        <dbReference type="SAM" id="Phobius"/>
    </source>
</evidence>
<dbReference type="RefSeq" id="WP_087143422.1">
    <property type="nucleotide sequence ID" value="NZ_FUKI01000104.1"/>
</dbReference>
<keyword evidence="1" id="KW-0472">Membrane</keyword>
<dbReference type="Proteomes" id="UP000195667">
    <property type="component" value="Unassembled WGS sequence"/>
</dbReference>
<dbReference type="Pfam" id="PF03929">
    <property type="entry name" value="PepSY_TM"/>
    <property type="match status" value="1"/>
</dbReference>